<feature type="non-terminal residue" evidence="2">
    <location>
        <position position="1"/>
    </location>
</feature>
<reference evidence="2" key="1">
    <citation type="submission" date="2022-03" db="EMBL/GenBank/DDBJ databases">
        <title>Draft genome sequence of Aduncisulcus paluster, a free-living microaerophilic Fornicata.</title>
        <authorList>
            <person name="Yuyama I."/>
            <person name="Kume K."/>
            <person name="Tamura T."/>
            <person name="Inagaki Y."/>
            <person name="Hashimoto T."/>
        </authorList>
    </citation>
    <scope>NUCLEOTIDE SEQUENCE</scope>
    <source>
        <strain evidence="2">NY0171</strain>
    </source>
</reference>
<dbReference type="EMBL" id="BQXS01011695">
    <property type="protein sequence ID" value="GKT15717.1"/>
    <property type="molecule type" value="Genomic_DNA"/>
</dbReference>
<feature type="region of interest" description="Disordered" evidence="1">
    <location>
        <begin position="159"/>
        <end position="199"/>
    </location>
</feature>
<evidence type="ECO:0000313" key="3">
    <source>
        <dbReference type="Proteomes" id="UP001057375"/>
    </source>
</evidence>
<keyword evidence="3" id="KW-1185">Reference proteome</keyword>
<dbReference type="Proteomes" id="UP001057375">
    <property type="component" value="Unassembled WGS sequence"/>
</dbReference>
<evidence type="ECO:0000313" key="2">
    <source>
        <dbReference type="EMBL" id="GKT15717.1"/>
    </source>
</evidence>
<gene>
    <name evidence="2" type="ORF">ADUPG1_010772</name>
</gene>
<evidence type="ECO:0000256" key="1">
    <source>
        <dbReference type="SAM" id="MobiDB-lite"/>
    </source>
</evidence>
<comment type="caution">
    <text evidence="2">The sequence shown here is derived from an EMBL/GenBank/DDBJ whole genome shotgun (WGS) entry which is preliminary data.</text>
</comment>
<name>A0ABQ5JXY7_9EUKA</name>
<feature type="compositionally biased region" description="Basic and acidic residues" evidence="1">
    <location>
        <begin position="77"/>
        <end position="88"/>
    </location>
</feature>
<protein>
    <submittedName>
        <fullName evidence="2">Uncharacterized protein</fullName>
    </submittedName>
</protein>
<organism evidence="2 3">
    <name type="scientific">Aduncisulcus paluster</name>
    <dbReference type="NCBI Taxonomy" id="2918883"/>
    <lineage>
        <taxon>Eukaryota</taxon>
        <taxon>Metamonada</taxon>
        <taxon>Carpediemonas-like organisms</taxon>
        <taxon>Aduncisulcus</taxon>
    </lineage>
</organism>
<sequence length="199" mass="21930">PTVICSLPFIDDDWFRVCSLRGGTGLCLSVEVNGRVSVIDVVKGRKIAGWNGGRGAVTDIAPVMSRMQPTEGEEKEGEEKEQKEERVRDATSFKYGSDVFALVSLDRRLYLHDFSGELDDRDDMAEGELRHRGGIRRVELDMYPTCALCVLEEDDMPLDLLESSEGDEQGVGGADDLSAGADDDEIDVMDFGEDEESSQ</sequence>
<proteinExistence type="predicted"/>
<accession>A0ABQ5JXY7</accession>
<feature type="compositionally biased region" description="Acidic residues" evidence="1">
    <location>
        <begin position="159"/>
        <end position="168"/>
    </location>
</feature>
<feature type="compositionally biased region" description="Acidic residues" evidence="1">
    <location>
        <begin position="181"/>
        <end position="199"/>
    </location>
</feature>
<feature type="region of interest" description="Disordered" evidence="1">
    <location>
        <begin position="64"/>
        <end position="88"/>
    </location>
</feature>